<name>A0ABS8N4Q9_9CLOT</name>
<comment type="caution">
    <text evidence="3">The sequence shown here is derived from an EMBL/GenBank/DDBJ whole genome shotgun (WGS) entry which is preliminary data.</text>
</comment>
<dbReference type="EC" id="3.4.21.116" evidence="3"/>
<dbReference type="SMART" id="SM00228">
    <property type="entry name" value="PDZ"/>
    <property type="match status" value="1"/>
</dbReference>
<keyword evidence="1" id="KW-0472">Membrane</keyword>
<dbReference type="GO" id="GO:0016787">
    <property type="term" value="F:hydrolase activity"/>
    <property type="evidence" value="ECO:0007669"/>
    <property type="project" value="UniProtKB-KW"/>
</dbReference>
<dbReference type="InterPro" id="IPR036034">
    <property type="entry name" value="PDZ_sf"/>
</dbReference>
<dbReference type="Gene3D" id="2.30.42.10">
    <property type="match status" value="1"/>
</dbReference>
<keyword evidence="1" id="KW-0812">Transmembrane</keyword>
<dbReference type="Proteomes" id="UP001165422">
    <property type="component" value="Unassembled WGS sequence"/>
</dbReference>
<protein>
    <submittedName>
        <fullName evidence="3">SpoIVB peptidase</fullName>
        <ecNumber evidence="3">3.4.21.116</ecNumber>
    </submittedName>
</protein>
<accession>A0ABS8N4Q9</accession>
<dbReference type="PROSITE" id="PS51494">
    <property type="entry name" value="SPOIVB"/>
    <property type="match status" value="1"/>
</dbReference>
<dbReference type="SUPFAM" id="SSF50156">
    <property type="entry name" value="PDZ domain-like"/>
    <property type="match status" value="1"/>
</dbReference>
<dbReference type="InterPro" id="IPR008763">
    <property type="entry name" value="Peptidase_S55"/>
</dbReference>
<evidence type="ECO:0000256" key="1">
    <source>
        <dbReference type="SAM" id="Phobius"/>
    </source>
</evidence>
<evidence type="ECO:0000313" key="3">
    <source>
        <dbReference type="EMBL" id="MCC9294065.1"/>
    </source>
</evidence>
<dbReference type="Pfam" id="PF13180">
    <property type="entry name" value="PDZ_2"/>
    <property type="match status" value="1"/>
</dbReference>
<dbReference type="RefSeq" id="WP_150356505.1">
    <property type="nucleotide sequence ID" value="NZ_JAJJPB010000002.1"/>
</dbReference>
<keyword evidence="4" id="KW-1185">Reference proteome</keyword>
<dbReference type="SUPFAM" id="SSF50494">
    <property type="entry name" value="Trypsin-like serine proteases"/>
    <property type="match status" value="1"/>
</dbReference>
<dbReference type="EMBL" id="JAJJPB010000002">
    <property type="protein sequence ID" value="MCC9294065.1"/>
    <property type="molecule type" value="Genomic_DNA"/>
</dbReference>
<feature type="domain" description="Peptidase S55" evidence="2">
    <location>
        <begin position="137"/>
        <end position="368"/>
    </location>
</feature>
<evidence type="ECO:0000259" key="2">
    <source>
        <dbReference type="PROSITE" id="PS51494"/>
    </source>
</evidence>
<organism evidence="3 4">
    <name type="scientific">Clostridium aromativorans</name>
    <dbReference type="NCBI Taxonomy" id="2836848"/>
    <lineage>
        <taxon>Bacteria</taxon>
        <taxon>Bacillati</taxon>
        <taxon>Bacillota</taxon>
        <taxon>Clostridia</taxon>
        <taxon>Eubacteriales</taxon>
        <taxon>Clostridiaceae</taxon>
        <taxon>Clostridium</taxon>
    </lineage>
</organism>
<dbReference type="InterPro" id="IPR014219">
    <property type="entry name" value="SpoIVB"/>
</dbReference>
<keyword evidence="3" id="KW-0378">Hydrolase</keyword>
<evidence type="ECO:0000313" key="4">
    <source>
        <dbReference type="Proteomes" id="UP001165422"/>
    </source>
</evidence>
<dbReference type="NCBIfam" id="TIGR02860">
    <property type="entry name" value="spore_IV_B"/>
    <property type="match status" value="1"/>
</dbReference>
<sequence>MRKKVKITLRWMLIPILFMMLCAYYKIENIDKGIGLSQAIKTKSTFKAAKASDITVYPGGQPIGIKLSTKGVLVVALSDIQTPQGKVTSPAALAGIRIGDNIIKVNDTFVKNAEQTQTEINRTKGKNIKIVVERNGNKIEKTVKAVNELEDNNYRIGLWIRDSTAGIGTLTFYDEKSGMFAALGHPIVDVDTGTKLNINSGDIVDSSIVSIKKGVKGNPGELKGIFVNEELKLGDINKNTECGIFGKGNEELKNVNYEPLKIGLRSEIKEGPAKILTTISGRTPEYYDIEIQKLLTQDLPGPKSMVIKVTDSRLLNKTGGIVQGMSGSPIIQNGKLVGAVTHVLINKPEIGYGIYIDWMLKDADILLK</sequence>
<dbReference type="InterPro" id="IPR001478">
    <property type="entry name" value="PDZ"/>
</dbReference>
<proteinExistence type="predicted"/>
<gene>
    <name evidence="3" type="primary">spoIVB</name>
    <name evidence="3" type="ORF">LN736_04165</name>
</gene>
<dbReference type="InterPro" id="IPR009003">
    <property type="entry name" value="Peptidase_S1_PA"/>
</dbReference>
<keyword evidence="1" id="KW-1133">Transmembrane helix</keyword>
<feature type="transmembrane region" description="Helical" evidence="1">
    <location>
        <begin position="7"/>
        <end position="27"/>
    </location>
</feature>
<reference evidence="3" key="1">
    <citation type="submission" date="2021-11" db="EMBL/GenBank/DDBJ databases">
        <authorList>
            <person name="Qingchun L."/>
            <person name="Dong Z."/>
            <person name="Zongwei Q."/>
            <person name="Jia Z."/>
            <person name="Duotao L."/>
        </authorList>
    </citation>
    <scope>NUCLEOTIDE SEQUENCE</scope>
    <source>
        <strain evidence="3">WLY-B-L2</strain>
    </source>
</reference>
<dbReference type="Pfam" id="PF05580">
    <property type="entry name" value="Peptidase_S55"/>
    <property type="match status" value="1"/>
</dbReference>